<keyword evidence="2" id="KW-1185">Reference proteome</keyword>
<evidence type="ECO:0008006" key="3">
    <source>
        <dbReference type="Google" id="ProtNLM"/>
    </source>
</evidence>
<gene>
    <name evidence="1" type="ORF">AWY79_15610</name>
</gene>
<reference evidence="1 2" key="1">
    <citation type="journal article" date="2016" name="Front. Microbiol.">
        <title>Genome Sequence of the Piezophilic, Mesophilic Sulfate-Reducing Bacterium Desulfovibrio indicus J2T.</title>
        <authorList>
            <person name="Cao J."/>
            <person name="Maignien L."/>
            <person name="Shao Z."/>
            <person name="Alain K."/>
            <person name="Jebbar M."/>
        </authorList>
    </citation>
    <scope>NUCLEOTIDE SEQUENCE [LARGE SCALE GENOMIC DNA]</scope>
    <source>
        <strain evidence="1 2">J2</strain>
    </source>
</reference>
<dbReference type="Proteomes" id="UP000055611">
    <property type="component" value="Chromosome"/>
</dbReference>
<dbReference type="Pfam" id="PF20067">
    <property type="entry name" value="SSL_N"/>
    <property type="match status" value="1"/>
</dbReference>
<evidence type="ECO:0000313" key="1">
    <source>
        <dbReference type="EMBL" id="AMK12425.1"/>
    </source>
</evidence>
<dbReference type="InterPro" id="IPR011042">
    <property type="entry name" value="6-blade_b-propeller_TolB-like"/>
</dbReference>
<organism evidence="1 2">
    <name type="scientific">Pseudodesulfovibrio indicus</name>
    <dbReference type="NCBI Taxonomy" id="1716143"/>
    <lineage>
        <taxon>Bacteria</taxon>
        <taxon>Pseudomonadati</taxon>
        <taxon>Thermodesulfobacteriota</taxon>
        <taxon>Desulfovibrionia</taxon>
        <taxon>Desulfovibrionales</taxon>
        <taxon>Desulfovibrionaceae</taxon>
    </lineage>
</organism>
<accession>A0ABM5YXQ1</accession>
<sequence>MSLLLAGQAWAGDSARLCSGLAEPDGLVMDNRGNVYTICRGDGVVWCVPPEGEPVAFARVDAPTCLTVDRLRTVFVGTASGDIFAITPDGVADRIHRCRTGLTGLTLDRDGNLVAATADGMIVRIAREDFRWED</sequence>
<dbReference type="SUPFAM" id="SSF63825">
    <property type="entry name" value="YWTD domain"/>
    <property type="match status" value="1"/>
</dbReference>
<dbReference type="EMBL" id="CP014206">
    <property type="protein sequence ID" value="AMK12425.1"/>
    <property type="molecule type" value="Genomic_DNA"/>
</dbReference>
<evidence type="ECO:0000313" key="2">
    <source>
        <dbReference type="Proteomes" id="UP000055611"/>
    </source>
</evidence>
<proteinExistence type="predicted"/>
<protein>
    <recommendedName>
        <fullName evidence="3">SMP-30/Gluconolactonase/LRE-like region domain-containing protein</fullName>
    </recommendedName>
</protein>
<name>A0ABM5YXQ1_9BACT</name>
<dbReference type="RefSeq" id="WP_066805979.1">
    <property type="nucleotide sequence ID" value="NZ_SOBK01000002.1"/>
</dbReference>
<dbReference type="Gene3D" id="2.120.10.30">
    <property type="entry name" value="TolB, C-terminal domain"/>
    <property type="match status" value="1"/>
</dbReference>